<dbReference type="EMBL" id="JBBMFT010000008">
    <property type="protein sequence ID" value="MEQ2457117.1"/>
    <property type="molecule type" value="Genomic_DNA"/>
</dbReference>
<keyword evidence="2" id="KW-0378">Hydrolase</keyword>
<comment type="caution">
    <text evidence="5">The sequence shown here is derived from an EMBL/GenBank/DDBJ whole genome shotgun (WGS) entry which is preliminary data.</text>
</comment>
<protein>
    <submittedName>
        <fullName evidence="5">Phage/plasmid primase, P4 family</fullName>
    </submittedName>
</protein>
<sequence length="416" mass="47193">MFCQYFLQLHPMKCVRGRLFTVDGIVEDEGEISQMILDEVRGCLTNGVAKAVSNLLASLKLMAYSPPLPVETDRIHVANGTYFLNGTFTEDKTYCNNRLKVAYNPNAPQPKRWLHFLSDLLVPEDIPTLQEYLGYCLIPSTKGQKMLMLIGKGGEGKSRIGLVMRSILGDSMNTTSIQKIENNRFGRADLESKLLMVDDDMDMSALPKTNYIKSIVTAECKMDMERKGVQSYQSLLYARFLCFGNGALTALHDQSDGFFRRQIVLTTKERPADRMDDPFLAEKLMQESEGIFLWCMEGLYRLLANNYRFTISGQARENVETVKRSSNNVIEFLQSEGYILFKADAEASSKALYEAYKLWCEDNVRKPMSANRLSSELAQNKRLYNVEATNNIYAGGKRVRGFMGIEVLAKSSFLKW</sequence>
<dbReference type="InterPro" id="IPR027417">
    <property type="entry name" value="P-loop_NTPase"/>
</dbReference>
<evidence type="ECO:0000256" key="1">
    <source>
        <dbReference type="ARBA" id="ARBA00022741"/>
    </source>
</evidence>
<gene>
    <name evidence="5" type="ORF">WMO45_11335</name>
</gene>
<evidence type="ECO:0000313" key="6">
    <source>
        <dbReference type="Proteomes" id="UP001440599"/>
    </source>
</evidence>
<evidence type="ECO:0000313" key="5">
    <source>
        <dbReference type="EMBL" id="MEQ2457117.1"/>
    </source>
</evidence>
<evidence type="ECO:0000256" key="3">
    <source>
        <dbReference type="ARBA" id="ARBA00022840"/>
    </source>
</evidence>
<feature type="domain" description="SF3 helicase" evidence="4">
    <location>
        <begin position="124"/>
        <end position="280"/>
    </location>
</feature>
<dbReference type="PANTHER" id="PTHR35372">
    <property type="entry name" value="ATP BINDING PROTEIN-RELATED"/>
    <property type="match status" value="1"/>
</dbReference>
<evidence type="ECO:0000259" key="4">
    <source>
        <dbReference type="PROSITE" id="PS51206"/>
    </source>
</evidence>
<proteinExistence type="predicted"/>
<dbReference type="NCBIfam" id="TIGR01613">
    <property type="entry name" value="primase_Cterm"/>
    <property type="match status" value="1"/>
</dbReference>
<organism evidence="5 6">
    <name type="scientific">Flavonifractor hominis</name>
    <dbReference type="NCBI Taxonomy" id="3133178"/>
    <lineage>
        <taxon>Bacteria</taxon>
        <taxon>Bacillati</taxon>
        <taxon>Bacillota</taxon>
        <taxon>Clostridia</taxon>
        <taxon>Eubacteriales</taxon>
        <taxon>Oscillospiraceae</taxon>
        <taxon>Flavonifractor</taxon>
    </lineage>
</organism>
<dbReference type="InterPro" id="IPR051620">
    <property type="entry name" value="ORF904-like_C"/>
</dbReference>
<reference evidence="5 6" key="1">
    <citation type="submission" date="2024-03" db="EMBL/GenBank/DDBJ databases">
        <title>Human intestinal bacterial collection.</title>
        <authorList>
            <person name="Pauvert C."/>
            <person name="Hitch T.C.A."/>
            <person name="Clavel T."/>
        </authorList>
    </citation>
    <scope>NUCLEOTIDE SEQUENCE [LARGE SCALE GENOMIC DNA]</scope>
    <source>
        <strain evidence="5 6">CLA-AP-H34</strain>
    </source>
</reference>
<dbReference type="InterPro" id="IPR014015">
    <property type="entry name" value="Helicase_SF3_DNA-vir"/>
</dbReference>
<name>A0ABV1ERA8_9FIRM</name>
<dbReference type="InterPro" id="IPR006500">
    <property type="entry name" value="Helicase_put_C_phage/plasmid"/>
</dbReference>
<keyword evidence="1" id="KW-0547">Nucleotide-binding</keyword>
<keyword evidence="6" id="KW-1185">Reference proteome</keyword>
<keyword evidence="3" id="KW-0067">ATP-binding</keyword>
<dbReference type="PANTHER" id="PTHR35372:SF2">
    <property type="entry name" value="SF3 HELICASE DOMAIN-CONTAINING PROTEIN"/>
    <property type="match status" value="1"/>
</dbReference>
<dbReference type="Proteomes" id="UP001440599">
    <property type="component" value="Unassembled WGS sequence"/>
</dbReference>
<dbReference type="Gene3D" id="3.40.50.300">
    <property type="entry name" value="P-loop containing nucleotide triphosphate hydrolases"/>
    <property type="match status" value="1"/>
</dbReference>
<dbReference type="PROSITE" id="PS51206">
    <property type="entry name" value="SF3_HELICASE_1"/>
    <property type="match status" value="1"/>
</dbReference>
<evidence type="ECO:0000256" key="2">
    <source>
        <dbReference type="ARBA" id="ARBA00022801"/>
    </source>
</evidence>
<dbReference type="RefSeq" id="WP_349140923.1">
    <property type="nucleotide sequence ID" value="NZ_JBBMFT010000008.1"/>
</dbReference>
<dbReference type="Pfam" id="PF19263">
    <property type="entry name" value="DUF5906"/>
    <property type="match status" value="1"/>
</dbReference>
<accession>A0ABV1ERA8</accession>
<dbReference type="InterPro" id="IPR045455">
    <property type="entry name" value="NrS-1_pol-like_helicase"/>
</dbReference>